<dbReference type="Pfam" id="PF00583">
    <property type="entry name" value="Acetyltransf_1"/>
    <property type="match status" value="1"/>
</dbReference>
<protein>
    <recommendedName>
        <fullName evidence="3">N-acetyltransferase domain-containing protein</fullName>
    </recommendedName>
</protein>
<reference evidence="4" key="2">
    <citation type="submission" date="2023-01" db="EMBL/GenBank/DDBJ databases">
        <title>Draft genome sequence of Maritalea porphyrae strain NBRC 107169.</title>
        <authorList>
            <person name="Sun Q."/>
            <person name="Mori K."/>
        </authorList>
    </citation>
    <scope>NUCLEOTIDE SEQUENCE</scope>
    <source>
        <strain evidence="4">NBRC 107169</strain>
    </source>
</reference>
<dbReference type="EMBL" id="BSNI01000002">
    <property type="protein sequence ID" value="GLQ18608.1"/>
    <property type="molecule type" value="Genomic_DNA"/>
</dbReference>
<dbReference type="Gene3D" id="3.40.630.30">
    <property type="match status" value="1"/>
</dbReference>
<dbReference type="InterPro" id="IPR050832">
    <property type="entry name" value="Bact_Acetyltransf"/>
</dbReference>
<evidence type="ECO:0000259" key="3">
    <source>
        <dbReference type="PROSITE" id="PS51186"/>
    </source>
</evidence>
<keyword evidence="2" id="KW-0012">Acyltransferase</keyword>
<dbReference type="PROSITE" id="PS51186">
    <property type="entry name" value="GNAT"/>
    <property type="match status" value="1"/>
</dbReference>
<dbReference type="CDD" id="cd04301">
    <property type="entry name" value="NAT_SF"/>
    <property type="match status" value="1"/>
</dbReference>
<feature type="domain" description="N-acetyltransferase" evidence="3">
    <location>
        <begin position="22"/>
        <end position="160"/>
    </location>
</feature>
<keyword evidence="5" id="KW-1185">Reference proteome</keyword>
<dbReference type="Proteomes" id="UP001161405">
    <property type="component" value="Unassembled WGS sequence"/>
</dbReference>
<organism evidence="4 5">
    <name type="scientific">Maritalea porphyrae</name>
    <dbReference type="NCBI Taxonomy" id="880732"/>
    <lineage>
        <taxon>Bacteria</taxon>
        <taxon>Pseudomonadati</taxon>
        <taxon>Pseudomonadota</taxon>
        <taxon>Alphaproteobacteria</taxon>
        <taxon>Hyphomicrobiales</taxon>
        <taxon>Devosiaceae</taxon>
        <taxon>Maritalea</taxon>
    </lineage>
</organism>
<evidence type="ECO:0000256" key="1">
    <source>
        <dbReference type="ARBA" id="ARBA00022679"/>
    </source>
</evidence>
<reference evidence="4" key="1">
    <citation type="journal article" date="2014" name="Int. J. Syst. Evol. Microbiol.">
        <title>Complete genome of a new Firmicutes species belonging to the dominant human colonic microbiota ('Ruminococcus bicirculans') reveals two chromosomes and a selective capacity to utilize plant glucans.</title>
        <authorList>
            <consortium name="NISC Comparative Sequencing Program"/>
            <person name="Wegmann U."/>
            <person name="Louis P."/>
            <person name="Goesmann A."/>
            <person name="Henrissat B."/>
            <person name="Duncan S.H."/>
            <person name="Flint H.J."/>
        </authorList>
    </citation>
    <scope>NUCLEOTIDE SEQUENCE</scope>
    <source>
        <strain evidence="4">NBRC 107169</strain>
    </source>
</reference>
<accession>A0ABQ5UVM0</accession>
<gene>
    <name evidence="4" type="ORF">GCM10007879_28570</name>
</gene>
<evidence type="ECO:0000256" key="2">
    <source>
        <dbReference type="ARBA" id="ARBA00023315"/>
    </source>
</evidence>
<sequence>MSKTTIRATQVEDAAELKTALLNIWHNTYDSFLGVERVTKLAAGWHTLDKLRAEAQADDICSLVAVCDGSIVGHALMYEAQPRTIHLARLYLDHSFHGKGIGKRLLSNAIDAFPHAHNAYLEVYEPNQRAVRFYQGQGFEVVARTRDAYTEDVLYEYKMEKKLVDNDK</sequence>
<dbReference type="RefSeq" id="WP_284365632.1">
    <property type="nucleotide sequence ID" value="NZ_BSNI01000002.1"/>
</dbReference>
<evidence type="ECO:0000313" key="5">
    <source>
        <dbReference type="Proteomes" id="UP001161405"/>
    </source>
</evidence>
<comment type="caution">
    <text evidence="4">The sequence shown here is derived from an EMBL/GenBank/DDBJ whole genome shotgun (WGS) entry which is preliminary data.</text>
</comment>
<dbReference type="PANTHER" id="PTHR43877">
    <property type="entry name" value="AMINOALKYLPHOSPHONATE N-ACETYLTRANSFERASE-RELATED-RELATED"/>
    <property type="match status" value="1"/>
</dbReference>
<proteinExistence type="predicted"/>
<evidence type="ECO:0000313" key="4">
    <source>
        <dbReference type="EMBL" id="GLQ18608.1"/>
    </source>
</evidence>
<name>A0ABQ5UVM0_9HYPH</name>
<dbReference type="InterPro" id="IPR016181">
    <property type="entry name" value="Acyl_CoA_acyltransferase"/>
</dbReference>
<dbReference type="InterPro" id="IPR000182">
    <property type="entry name" value="GNAT_dom"/>
</dbReference>
<keyword evidence="1" id="KW-0808">Transferase</keyword>
<dbReference type="SUPFAM" id="SSF55729">
    <property type="entry name" value="Acyl-CoA N-acyltransferases (Nat)"/>
    <property type="match status" value="1"/>
</dbReference>